<dbReference type="PANTHER" id="PTHR10117">
    <property type="entry name" value="TRANSIENT RECEPTOR POTENTIAL CHANNEL"/>
    <property type="match status" value="1"/>
</dbReference>
<keyword evidence="13" id="KW-1185">Reference proteome</keyword>
<dbReference type="InterPro" id="IPR002153">
    <property type="entry name" value="TRPC_channel"/>
</dbReference>
<dbReference type="SUPFAM" id="SSF48403">
    <property type="entry name" value="Ankyrin repeat"/>
    <property type="match status" value="1"/>
</dbReference>
<dbReference type="GO" id="GO:0007338">
    <property type="term" value="P:single fertilization"/>
    <property type="evidence" value="ECO:0000318"/>
    <property type="project" value="GO_Central"/>
</dbReference>
<accession>A0A8R1YJ44</accession>
<feature type="transmembrane region" description="Helical" evidence="11">
    <location>
        <begin position="457"/>
        <end position="480"/>
    </location>
</feature>
<evidence type="ECO:0000256" key="9">
    <source>
        <dbReference type="ARBA" id="ARBA00023303"/>
    </source>
</evidence>
<sequence length="1018" mass="115649">MVGGRRRRSIPNVRRTSENLIPPPEINVEMLAARHRGGPGAVSPRPRRMNHSLNPPPPPPNVNLNINALDSMGRSAMEIAVDNENLEIVKLLLEQPKIRVGNALLCAIREGVYTLVEILINHESITKEMLGDGWTQYLDPAEAASAEYSSDISPIILAAHLNQFEILQMLLRKDANIDAPHRYSCICEVCDRERLNDSLQYSLKRINTFKALASPAWMSLTSNDPIFTAFVLSWDLEQLSRVELEFKDTYAELSEQCKQYACDLLSQCRSSEEIILNKDESNLDENIDVWASKLSLSRLKMAIKNGQKSFVSHPHCQQLLTSIWYEGFPGRQQRGSNLNILICVLLIALWPILSLCYIVFPKSRIGRIVRSPFMKFLYYSISFSCFLVLLTLATFEEYRSNKGERYSTPMPRSADRGPAPTLIETLIVLFVIGMMWSEMKQLWEEGLSKYRKQWWNWLDFAMICLYLCTISLRASAYFIFSTKVPDATRFHVRTHWNSEEPMLVAEALFAIGNVFSFARIIYLFQTHPGLGPLQISLGNMIFDVAKFTLIFILIISSFSIGLAQLYWYYDPGTPVCMVPGEPCQMESNVFSSIADSYETLLWSLFSITKVEDTHVLEPHYITQTVGKTLFITYHMVSIIVLLNMLIAMMSHSFQTINDHADLEWKFHRTKLWMTHFDEGSSLSPPFNIIITPKAFIYTINCVWNTIRWMCGKYEYTKGRNRATIRRPGYSRKQHMMQKDGVCQSDEESQTKPLTYADIIQRLVARYIHQTKKGQKMDGVNEDDLLEIKQDISSLRYELRDDRRKEIVRSASHIDAVKRDIMRTMSSTTRAFSAGSSLRRIRRHRPSVAEESDDDGDSRMVPNTPSISVKDDDDYIVLPATTRPPSPPPSSIDLPPIPPSSTITLPAPLSPAIHTNSSALRSSAPSSASPRHSALRKTETQFSFNLKNSSPKTNRRFDPPPGALEAIQKLREDLNIRLDALTESISPRNNRVGFIDVVTKGDHEGDKGGSHPIPPSHPI</sequence>
<dbReference type="GO" id="GO:0070679">
    <property type="term" value="F:inositol 1,4,5 trisphosphate binding"/>
    <property type="evidence" value="ECO:0000318"/>
    <property type="project" value="GO_Central"/>
</dbReference>
<keyword evidence="4" id="KW-0677">Repeat</keyword>
<feature type="compositionally biased region" description="Polar residues" evidence="10">
    <location>
        <begin position="939"/>
        <end position="951"/>
    </location>
</feature>
<dbReference type="InterPro" id="IPR005821">
    <property type="entry name" value="Ion_trans_dom"/>
</dbReference>
<proteinExistence type="predicted"/>
<feature type="transmembrane region" description="Helical" evidence="11">
    <location>
        <begin position="544"/>
        <end position="569"/>
    </location>
</feature>
<dbReference type="AlphaFoldDB" id="A0A2A6BJ67"/>
<feature type="transmembrane region" description="Helical" evidence="11">
    <location>
        <begin position="419"/>
        <end position="437"/>
    </location>
</feature>
<dbReference type="Proteomes" id="UP000005239">
    <property type="component" value="Unassembled WGS sequence"/>
</dbReference>
<keyword evidence="9" id="KW-0407">Ion channel</keyword>
<evidence type="ECO:0000256" key="1">
    <source>
        <dbReference type="ARBA" id="ARBA00004141"/>
    </source>
</evidence>
<feature type="transmembrane region" description="Helical" evidence="11">
    <location>
        <begin position="376"/>
        <end position="398"/>
    </location>
</feature>
<evidence type="ECO:0000256" key="7">
    <source>
        <dbReference type="ARBA" id="ARBA00023065"/>
    </source>
</evidence>
<dbReference type="InterPro" id="IPR002110">
    <property type="entry name" value="Ankyrin_rpt"/>
</dbReference>
<keyword evidence="6" id="KW-0040">ANK repeat</keyword>
<dbReference type="GO" id="GO:0051480">
    <property type="term" value="P:regulation of cytosolic calcium ion concentration"/>
    <property type="evidence" value="ECO:0000318"/>
    <property type="project" value="GO_Central"/>
</dbReference>
<dbReference type="Pfam" id="PF00520">
    <property type="entry name" value="Ion_trans"/>
    <property type="match status" value="1"/>
</dbReference>
<protein>
    <submittedName>
        <fullName evidence="12">Trp-1</fullName>
    </submittedName>
</protein>
<dbReference type="PROSITE" id="PS50088">
    <property type="entry name" value="ANK_REPEAT"/>
    <property type="match status" value="1"/>
</dbReference>
<keyword evidence="2" id="KW-0813">Transport</keyword>
<evidence type="ECO:0000256" key="5">
    <source>
        <dbReference type="ARBA" id="ARBA00022989"/>
    </source>
</evidence>
<feature type="compositionally biased region" description="Pro residues" evidence="10">
    <location>
        <begin position="881"/>
        <end position="898"/>
    </location>
</feature>
<dbReference type="Pfam" id="PF12796">
    <property type="entry name" value="Ank_2"/>
    <property type="match status" value="1"/>
</dbReference>
<dbReference type="InterPro" id="IPR036770">
    <property type="entry name" value="Ankyrin_rpt-contain_sf"/>
</dbReference>
<dbReference type="FunFam" id="1.10.287.70:FF:000266">
    <property type="entry name" value="Transient receptor potential cation channel subfamily c member 1"/>
    <property type="match status" value="1"/>
</dbReference>
<dbReference type="Gene3D" id="1.10.287.70">
    <property type="match status" value="1"/>
</dbReference>
<dbReference type="GO" id="GO:0015279">
    <property type="term" value="F:store-operated calcium channel activity"/>
    <property type="evidence" value="ECO:0000318"/>
    <property type="project" value="GO_Central"/>
</dbReference>
<dbReference type="Gene3D" id="1.25.40.20">
    <property type="entry name" value="Ankyrin repeat-containing domain"/>
    <property type="match status" value="1"/>
</dbReference>
<keyword evidence="7" id="KW-0406">Ion transport</keyword>
<gene>
    <name evidence="12" type="primary">WBGene00109349</name>
</gene>
<feature type="compositionally biased region" description="Low complexity" evidence="10">
    <location>
        <begin position="899"/>
        <end position="931"/>
    </location>
</feature>
<dbReference type="InterPro" id="IPR013555">
    <property type="entry name" value="TRP_dom"/>
</dbReference>
<dbReference type="GO" id="GO:0070588">
    <property type="term" value="P:calcium ion transmembrane transport"/>
    <property type="evidence" value="ECO:0000318"/>
    <property type="project" value="GO_Central"/>
</dbReference>
<dbReference type="PANTHER" id="PTHR10117:SF80">
    <property type="entry name" value="TRANSIENT-RECEPTOR-POTENTIAL-LIKE PROTEIN"/>
    <property type="match status" value="1"/>
</dbReference>
<feature type="region of interest" description="Disordered" evidence="10">
    <location>
        <begin position="827"/>
        <end position="959"/>
    </location>
</feature>
<dbReference type="GO" id="GO:0034703">
    <property type="term" value="C:cation channel complex"/>
    <property type="evidence" value="ECO:0000318"/>
    <property type="project" value="GO_Central"/>
</dbReference>
<feature type="transmembrane region" description="Helical" evidence="11">
    <location>
        <begin position="629"/>
        <end position="649"/>
    </location>
</feature>
<dbReference type="GO" id="GO:0005886">
    <property type="term" value="C:plasma membrane"/>
    <property type="evidence" value="ECO:0000318"/>
    <property type="project" value="GO_Central"/>
</dbReference>
<evidence type="ECO:0000256" key="3">
    <source>
        <dbReference type="ARBA" id="ARBA00022692"/>
    </source>
</evidence>
<feature type="compositionally biased region" description="Basic and acidic residues" evidence="10">
    <location>
        <begin position="998"/>
        <end position="1008"/>
    </location>
</feature>
<feature type="region of interest" description="Disordered" evidence="10">
    <location>
        <begin position="35"/>
        <end position="61"/>
    </location>
</feature>
<feature type="transmembrane region" description="Helical" evidence="11">
    <location>
        <begin position="501"/>
        <end position="524"/>
    </location>
</feature>
<evidence type="ECO:0000313" key="13">
    <source>
        <dbReference type="Proteomes" id="UP000005239"/>
    </source>
</evidence>
<evidence type="ECO:0000256" key="6">
    <source>
        <dbReference type="ARBA" id="ARBA00023043"/>
    </source>
</evidence>
<evidence type="ECO:0000256" key="10">
    <source>
        <dbReference type="SAM" id="MobiDB-lite"/>
    </source>
</evidence>
<dbReference type="NCBIfam" id="TIGR00870">
    <property type="entry name" value="trp"/>
    <property type="match status" value="1"/>
</dbReference>
<keyword evidence="3 11" id="KW-0812">Transmembrane</keyword>
<reference evidence="13" key="1">
    <citation type="journal article" date="2008" name="Nat. Genet.">
        <title>The Pristionchus pacificus genome provides a unique perspective on nematode lifestyle and parasitism.</title>
        <authorList>
            <person name="Dieterich C."/>
            <person name="Clifton S.W."/>
            <person name="Schuster L.N."/>
            <person name="Chinwalla A."/>
            <person name="Delehaunty K."/>
            <person name="Dinkelacker I."/>
            <person name="Fulton L."/>
            <person name="Fulton R."/>
            <person name="Godfrey J."/>
            <person name="Minx P."/>
            <person name="Mitreva M."/>
            <person name="Roeseler W."/>
            <person name="Tian H."/>
            <person name="Witte H."/>
            <person name="Yang S.P."/>
            <person name="Wilson R.K."/>
            <person name="Sommer R.J."/>
        </authorList>
    </citation>
    <scope>NUCLEOTIDE SEQUENCE [LARGE SCALE GENOMIC DNA]</scope>
    <source>
        <strain evidence="13">PS312</strain>
    </source>
</reference>
<dbReference type="SMART" id="SM00248">
    <property type="entry name" value="ANK"/>
    <property type="match status" value="2"/>
</dbReference>
<evidence type="ECO:0000313" key="12">
    <source>
        <dbReference type="EnsemblMetazoa" id="PPA19795.1"/>
    </source>
</evidence>
<feature type="transmembrane region" description="Helical" evidence="11">
    <location>
        <begin position="338"/>
        <end position="360"/>
    </location>
</feature>
<comment type="subcellular location">
    <subcellularLocation>
        <location evidence="1">Membrane</location>
        <topology evidence="1">Multi-pass membrane protein</topology>
    </subcellularLocation>
</comment>
<evidence type="ECO:0000256" key="4">
    <source>
        <dbReference type="ARBA" id="ARBA00022737"/>
    </source>
</evidence>
<evidence type="ECO:0000256" key="2">
    <source>
        <dbReference type="ARBA" id="ARBA00022448"/>
    </source>
</evidence>
<evidence type="ECO:0000256" key="8">
    <source>
        <dbReference type="ARBA" id="ARBA00023136"/>
    </source>
</evidence>
<dbReference type="PRINTS" id="PR01097">
    <property type="entry name" value="TRNSRECEPTRP"/>
</dbReference>
<dbReference type="SMART" id="SM01420">
    <property type="entry name" value="TRP_2"/>
    <property type="match status" value="1"/>
</dbReference>
<keyword evidence="8 11" id="KW-0472">Membrane</keyword>
<evidence type="ECO:0000256" key="11">
    <source>
        <dbReference type="SAM" id="Phobius"/>
    </source>
</evidence>
<dbReference type="Pfam" id="PF08344">
    <property type="entry name" value="TRP_2"/>
    <property type="match status" value="1"/>
</dbReference>
<dbReference type="EnsemblMetazoa" id="PPA19795.1">
    <property type="protein sequence ID" value="PPA19795.1"/>
    <property type="gene ID" value="WBGene00109349"/>
</dbReference>
<reference evidence="12" key="2">
    <citation type="submission" date="2022-06" db="UniProtKB">
        <authorList>
            <consortium name="EnsemblMetazoa"/>
        </authorList>
    </citation>
    <scope>IDENTIFICATION</scope>
    <source>
        <strain evidence="12">PS312</strain>
    </source>
</reference>
<organism evidence="12 13">
    <name type="scientific">Pristionchus pacificus</name>
    <name type="common">Parasitic nematode worm</name>
    <dbReference type="NCBI Taxonomy" id="54126"/>
    <lineage>
        <taxon>Eukaryota</taxon>
        <taxon>Metazoa</taxon>
        <taxon>Ecdysozoa</taxon>
        <taxon>Nematoda</taxon>
        <taxon>Chromadorea</taxon>
        <taxon>Rhabditida</taxon>
        <taxon>Rhabditina</taxon>
        <taxon>Diplogasteromorpha</taxon>
        <taxon>Diplogasteroidea</taxon>
        <taxon>Neodiplogasteridae</taxon>
        <taxon>Pristionchus</taxon>
    </lineage>
</organism>
<name>A0A2A6BJ67_PRIPA</name>
<accession>A0A2A6BJ67</accession>
<feature type="region of interest" description="Disordered" evidence="10">
    <location>
        <begin position="998"/>
        <end position="1018"/>
    </location>
</feature>
<dbReference type="OrthoDB" id="2373987at2759"/>
<keyword evidence="5 11" id="KW-1133">Transmembrane helix</keyword>